<accession>A0A1Y2CH11</accession>
<protein>
    <submittedName>
        <fullName evidence="2">Uncharacterized protein</fullName>
    </submittedName>
</protein>
<feature type="chain" id="PRO_5012078896" evidence="1">
    <location>
        <begin position="23"/>
        <end position="370"/>
    </location>
</feature>
<evidence type="ECO:0000313" key="2">
    <source>
        <dbReference type="EMBL" id="ORY46341.1"/>
    </source>
</evidence>
<evidence type="ECO:0000256" key="1">
    <source>
        <dbReference type="SAM" id="SignalP"/>
    </source>
</evidence>
<sequence length="370" mass="36607">MFAPLLLVAAVASASTYKQTAAQIGAYQNSIGITSCDVLLKTVVDLPTFVQACPALINGCPAATTATTTTAAASAAPSATGAAKGRRDFANSNLGSSGKDLVSAYVNNVCAAVVSFQDALAKGVVNTNGTAYTGDDASTLANVAKSIALPAGTTFDVTVLSKSFVTFPVTLVPGQSLLTKSPVLSQSADVVVGKASASGKKVSLSKTLVVDANAVSSIVISDPVFGFLAGPSVSQTPYIVFHLDVTGTVFSITYFNAIDGSDAGLVSILYSVQAARRRRQAAAQTFNLVLGSAPVTTVGTAATTTATTTAAAATTTAAAATTTAAPVTVTTAAVAPASATTTTTSINIKVGSAASVAFSAVAAAAMVLLL</sequence>
<feature type="signal peptide" evidence="1">
    <location>
        <begin position="1"/>
        <end position="22"/>
    </location>
</feature>
<dbReference type="Proteomes" id="UP000193642">
    <property type="component" value="Unassembled WGS sequence"/>
</dbReference>
<comment type="caution">
    <text evidence="2">The sequence shown here is derived from an EMBL/GenBank/DDBJ whole genome shotgun (WGS) entry which is preliminary data.</text>
</comment>
<keyword evidence="1" id="KW-0732">Signal</keyword>
<gene>
    <name evidence="2" type="ORF">BCR33DRAFT_736562</name>
</gene>
<name>A0A1Y2CH11_9FUNG</name>
<proteinExistence type="predicted"/>
<keyword evidence="3" id="KW-1185">Reference proteome</keyword>
<reference evidence="2 3" key="1">
    <citation type="submission" date="2016-07" db="EMBL/GenBank/DDBJ databases">
        <title>Pervasive Adenine N6-methylation of Active Genes in Fungi.</title>
        <authorList>
            <consortium name="DOE Joint Genome Institute"/>
            <person name="Mondo S.J."/>
            <person name="Dannebaum R.O."/>
            <person name="Kuo R.C."/>
            <person name="Labutti K."/>
            <person name="Haridas S."/>
            <person name="Kuo A."/>
            <person name="Salamov A."/>
            <person name="Ahrendt S.R."/>
            <person name="Lipzen A."/>
            <person name="Sullivan W."/>
            <person name="Andreopoulos W.B."/>
            <person name="Clum A."/>
            <person name="Lindquist E."/>
            <person name="Daum C."/>
            <person name="Ramamoorthy G.K."/>
            <person name="Gryganskyi A."/>
            <person name="Culley D."/>
            <person name="Magnuson J.K."/>
            <person name="James T.Y."/>
            <person name="O'Malley M.A."/>
            <person name="Stajich J.E."/>
            <person name="Spatafora J.W."/>
            <person name="Visel A."/>
            <person name="Grigoriev I.V."/>
        </authorList>
    </citation>
    <scope>NUCLEOTIDE SEQUENCE [LARGE SCALE GENOMIC DNA]</scope>
    <source>
        <strain evidence="2 3">JEL800</strain>
    </source>
</reference>
<dbReference type="EMBL" id="MCGO01000016">
    <property type="protein sequence ID" value="ORY46341.1"/>
    <property type="molecule type" value="Genomic_DNA"/>
</dbReference>
<organism evidence="2 3">
    <name type="scientific">Rhizoclosmatium globosum</name>
    <dbReference type="NCBI Taxonomy" id="329046"/>
    <lineage>
        <taxon>Eukaryota</taxon>
        <taxon>Fungi</taxon>
        <taxon>Fungi incertae sedis</taxon>
        <taxon>Chytridiomycota</taxon>
        <taxon>Chytridiomycota incertae sedis</taxon>
        <taxon>Chytridiomycetes</taxon>
        <taxon>Chytridiales</taxon>
        <taxon>Chytriomycetaceae</taxon>
        <taxon>Rhizoclosmatium</taxon>
    </lineage>
</organism>
<dbReference type="AlphaFoldDB" id="A0A1Y2CH11"/>
<evidence type="ECO:0000313" key="3">
    <source>
        <dbReference type="Proteomes" id="UP000193642"/>
    </source>
</evidence>